<dbReference type="EMBL" id="BFEA01000214">
    <property type="protein sequence ID" value="GBG74954.1"/>
    <property type="molecule type" value="Genomic_DNA"/>
</dbReference>
<organism evidence="2 3">
    <name type="scientific">Chara braunii</name>
    <name type="common">Braun's stonewort</name>
    <dbReference type="NCBI Taxonomy" id="69332"/>
    <lineage>
        <taxon>Eukaryota</taxon>
        <taxon>Viridiplantae</taxon>
        <taxon>Streptophyta</taxon>
        <taxon>Charophyceae</taxon>
        <taxon>Charales</taxon>
        <taxon>Characeae</taxon>
        <taxon>Chara</taxon>
    </lineage>
</organism>
<comment type="caution">
    <text evidence="2">The sequence shown here is derived from an EMBL/GenBank/DDBJ whole genome shotgun (WGS) entry which is preliminary data.</text>
</comment>
<accession>A0A388KY14</accession>
<proteinExistence type="predicted"/>
<reference evidence="2 3" key="1">
    <citation type="journal article" date="2018" name="Cell">
        <title>The Chara Genome: Secondary Complexity and Implications for Plant Terrestrialization.</title>
        <authorList>
            <person name="Nishiyama T."/>
            <person name="Sakayama H."/>
            <person name="Vries J.D."/>
            <person name="Buschmann H."/>
            <person name="Saint-Marcoux D."/>
            <person name="Ullrich K.K."/>
            <person name="Haas F.B."/>
            <person name="Vanderstraeten L."/>
            <person name="Becker D."/>
            <person name="Lang D."/>
            <person name="Vosolsobe S."/>
            <person name="Rombauts S."/>
            <person name="Wilhelmsson P.K.I."/>
            <person name="Janitza P."/>
            <person name="Kern R."/>
            <person name="Heyl A."/>
            <person name="Rumpler F."/>
            <person name="Villalobos L.I.A.C."/>
            <person name="Clay J.M."/>
            <person name="Skokan R."/>
            <person name="Toyoda A."/>
            <person name="Suzuki Y."/>
            <person name="Kagoshima H."/>
            <person name="Schijlen E."/>
            <person name="Tajeshwar N."/>
            <person name="Catarino B."/>
            <person name="Hetherington A.J."/>
            <person name="Saltykova A."/>
            <person name="Bonnot C."/>
            <person name="Breuninger H."/>
            <person name="Symeonidi A."/>
            <person name="Radhakrishnan G.V."/>
            <person name="Van Nieuwerburgh F."/>
            <person name="Deforce D."/>
            <person name="Chang C."/>
            <person name="Karol K.G."/>
            <person name="Hedrich R."/>
            <person name="Ulvskov P."/>
            <person name="Glockner G."/>
            <person name="Delwiche C.F."/>
            <person name="Petrasek J."/>
            <person name="Van de Peer Y."/>
            <person name="Friml J."/>
            <person name="Beilby M."/>
            <person name="Dolan L."/>
            <person name="Kohara Y."/>
            <person name="Sugano S."/>
            <person name="Fujiyama A."/>
            <person name="Delaux P.-M."/>
            <person name="Quint M."/>
            <person name="TheiBen G."/>
            <person name="Hagemann M."/>
            <person name="Harholt J."/>
            <person name="Dunand C."/>
            <person name="Zachgo S."/>
            <person name="Langdale J."/>
            <person name="Maumus F."/>
            <person name="Straeten D.V.D."/>
            <person name="Gould S.B."/>
            <person name="Rensing S.A."/>
        </authorList>
    </citation>
    <scope>NUCLEOTIDE SEQUENCE [LARGE SCALE GENOMIC DNA]</scope>
    <source>
        <strain evidence="2 3">S276</strain>
    </source>
</reference>
<dbReference type="AlphaFoldDB" id="A0A388KY14"/>
<evidence type="ECO:0000256" key="1">
    <source>
        <dbReference type="SAM" id="MobiDB-lite"/>
    </source>
</evidence>
<feature type="compositionally biased region" description="Pro residues" evidence="1">
    <location>
        <begin position="341"/>
        <end position="354"/>
    </location>
</feature>
<dbReference type="Gramene" id="GBG74954">
    <property type="protein sequence ID" value="GBG74954"/>
    <property type="gene ID" value="CBR_g19469"/>
</dbReference>
<sequence length="533" mass="58148">MDNLHLRYGEGSDQFWDNTYRELIPLLESSASLQKALAKGLPVGTNWSEVCHRLWGIVAARFHPPPPGQDPASGSRQDLEQQEQGQRDEGMQQTQGQPNAVKRGGQQGGTQREEKQGGRSGRKMGEEQNKGGGDAQHCTNDDTEAGLVDTGKDTTVSLDGASDTHSVVKPEATRSPAATVRQDKGQQVEGQRGERQRGEDREEAGRIRGEHDKGEVQTTSQQGKGQQEKDPAGTSRVEQGQGANREQNSSTAIPEEITDNTEHTHQGSEKTGTSSTKEQQHETGTTTTTPPQDDPENTDHTKKGPEDTGTGSVQEQQQEDDPEAAAGLCLALPAWDGAKPAKPPSPHKPPPPKPPDTELTSHKQKIRHLLETASVCDSPQQKGIVLLPVRQREGAWEVGLSAPLGTTHGEVTLQRYSSVFLLLTPWAGNAVLGKMDIRLLIHNRLPAGASVELVFSQGPGRLGLKDIYVRYDHLKSDELRWIDLEGLTDLQLLKKEAGDLWSANEIGDLLVQILRRGILWKGGLLDTENWLTM</sequence>
<feature type="compositionally biased region" description="Polar residues" evidence="1">
    <location>
        <begin position="216"/>
        <end position="225"/>
    </location>
</feature>
<keyword evidence="3" id="KW-1185">Reference proteome</keyword>
<evidence type="ECO:0000313" key="3">
    <source>
        <dbReference type="Proteomes" id="UP000265515"/>
    </source>
</evidence>
<feature type="compositionally biased region" description="Basic and acidic residues" evidence="1">
    <location>
        <begin position="111"/>
        <end position="129"/>
    </location>
</feature>
<name>A0A388KY14_CHABU</name>
<gene>
    <name evidence="2" type="ORF">CBR_g19469</name>
</gene>
<feature type="compositionally biased region" description="Polar residues" evidence="1">
    <location>
        <begin position="236"/>
        <end position="252"/>
    </location>
</feature>
<feature type="region of interest" description="Disordered" evidence="1">
    <location>
        <begin position="335"/>
        <end position="362"/>
    </location>
</feature>
<feature type="compositionally biased region" description="Low complexity" evidence="1">
    <location>
        <begin position="282"/>
        <end position="291"/>
    </location>
</feature>
<evidence type="ECO:0000313" key="2">
    <source>
        <dbReference type="EMBL" id="GBG74954.1"/>
    </source>
</evidence>
<dbReference type="Proteomes" id="UP000265515">
    <property type="component" value="Unassembled WGS sequence"/>
</dbReference>
<feature type="compositionally biased region" description="Basic and acidic residues" evidence="1">
    <location>
        <begin position="297"/>
        <end position="306"/>
    </location>
</feature>
<protein>
    <submittedName>
        <fullName evidence="2">Uncharacterized protein</fullName>
    </submittedName>
</protein>
<feature type="compositionally biased region" description="Basic and acidic residues" evidence="1">
    <location>
        <begin position="181"/>
        <end position="215"/>
    </location>
</feature>
<feature type="region of interest" description="Disordered" evidence="1">
    <location>
        <begin position="61"/>
        <end position="323"/>
    </location>
</feature>